<dbReference type="SMART" id="SM01011">
    <property type="entry name" value="AMP_N"/>
    <property type="match status" value="1"/>
</dbReference>
<evidence type="ECO:0000256" key="4">
    <source>
        <dbReference type="ARBA" id="ARBA00022801"/>
    </source>
</evidence>
<dbReference type="GO" id="GO:0005739">
    <property type="term" value="C:mitochondrion"/>
    <property type="evidence" value="ECO:0007669"/>
    <property type="project" value="TreeGrafter"/>
</dbReference>
<evidence type="ECO:0000256" key="5">
    <source>
        <dbReference type="ARBA" id="ARBA00023211"/>
    </source>
</evidence>
<dbReference type="AlphaFoldDB" id="A0A6C1DRH1"/>
<evidence type="ECO:0000313" key="9">
    <source>
        <dbReference type="Proteomes" id="UP000501346"/>
    </source>
</evidence>
<keyword evidence="5" id="KW-0464">Manganese</keyword>
<comment type="cofactor">
    <cofactor evidence="1">
        <name>Mn(2+)</name>
        <dbReference type="ChEBI" id="CHEBI:29035"/>
    </cofactor>
</comment>
<evidence type="ECO:0000313" key="8">
    <source>
        <dbReference type="EMBL" id="QID79173.1"/>
    </source>
</evidence>
<keyword evidence="8" id="KW-0645">Protease</keyword>
<gene>
    <name evidence="8" type="primary">ICP55_1</name>
    <name evidence="8" type="ORF">GRS66_001416</name>
</gene>
<keyword evidence="8" id="KW-0031">Aminopeptidase</keyword>
<keyword evidence="4" id="KW-0378">Hydrolase</keyword>
<dbReference type="InterPro" id="IPR001131">
    <property type="entry name" value="Peptidase_M24B_aminopep-P_CS"/>
</dbReference>
<dbReference type="SUPFAM" id="SSF53092">
    <property type="entry name" value="Creatinase/prolidase N-terminal domain"/>
    <property type="match status" value="1"/>
</dbReference>
<dbReference type="InterPro" id="IPR036005">
    <property type="entry name" value="Creatinase/aminopeptidase-like"/>
</dbReference>
<dbReference type="PANTHER" id="PTHR43226">
    <property type="entry name" value="XAA-PRO AMINOPEPTIDASE 3"/>
    <property type="match status" value="1"/>
</dbReference>
<dbReference type="PROSITE" id="PS00491">
    <property type="entry name" value="PROLINE_PEPTIDASE"/>
    <property type="match status" value="1"/>
</dbReference>
<dbReference type="FunFam" id="3.40.350.10:FF:000025">
    <property type="entry name" value="YER078C-like protein"/>
    <property type="match status" value="1"/>
</dbReference>
<dbReference type="GO" id="GO:0070006">
    <property type="term" value="F:metalloaminopeptidase activity"/>
    <property type="evidence" value="ECO:0007669"/>
    <property type="project" value="InterPro"/>
</dbReference>
<dbReference type="InterPro" id="IPR000994">
    <property type="entry name" value="Pept_M24"/>
</dbReference>
<dbReference type="PANTHER" id="PTHR43226:SF4">
    <property type="entry name" value="XAA-PRO AMINOPEPTIDASE 3"/>
    <property type="match status" value="1"/>
</dbReference>
<organism evidence="8 9">
    <name type="scientific">Saccharomyces pastorianus</name>
    <name type="common">Lager yeast</name>
    <name type="synonym">Saccharomyces cerevisiae x Saccharomyces eubayanus</name>
    <dbReference type="NCBI Taxonomy" id="27292"/>
    <lineage>
        <taxon>Eukaryota</taxon>
        <taxon>Fungi</taxon>
        <taxon>Dikarya</taxon>
        <taxon>Ascomycota</taxon>
        <taxon>Saccharomycotina</taxon>
        <taxon>Saccharomycetes</taxon>
        <taxon>Saccharomycetales</taxon>
        <taxon>Saccharomycetaceae</taxon>
        <taxon>Saccharomyces</taxon>
    </lineage>
</organism>
<dbReference type="GO" id="GO:0030145">
    <property type="term" value="F:manganese ion binding"/>
    <property type="evidence" value="ECO:0007669"/>
    <property type="project" value="InterPro"/>
</dbReference>
<dbReference type="Gene3D" id="3.90.230.10">
    <property type="entry name" value="Creatinase/methionine aminopeptidase superfamily"/>
    <property type="match status" value="1"/>
</dbReference>
<dbReference type="CDD" id="cd01087">
    <property type="entry name" value="Prolidase"/>
    <property type="match status" value="1"/>
</dbReference>
<dbReference type="Proteomes" id="UP000501346">
    <property type="component" value="Chromosome ScV"/>
</dbReference>
<dbReference type="InterPro" id="IPR029149">
    <property type="entry name" value="Creatin/AminoP/Spt16_N"/>
</dbReference>
<dbReference type="Gene3D" id="3.40.350.10">
    <property type="entry name" value="Creatinase/prolidase N-terminal domain"/>
    <property type="match status" value="1"/>
</dbReference>
<dbReference type="EMBL" id="CP048986">
    <property type="protein sequence ID" value="QID79173.1"/>
    <property type="molecule type" value="Genomic_DNA"/>
</dbReference>
<dbReference type="FunFam" id="3.90.230.10:FF:000026">
    <property type="entry name" value="Intermediate cleaving peptidase 55"/>
    <property type="match status" value="1"/>
</dbReference>
<comment type="similarity">
    <text evidence="2 6">Belongs to the peptidase M24B family.</text>
</comment>
<dbReference type="Pfam" id="PF00557">
    <property type="entry name" value="Peptidase_M24"/>
    <property type="match status" value="1"/>
</dbReference>
<keyword evidence="3 6" id="KW-0479">Metal-binding</keyword>
<proteinExistence type="inferred from homology"/>
<sequence length="511" mass="57977">MLNRINPVRFSVQSCQRYFSRLVSPLEQHKSNTFTNRVRIPIEAGQPLHETRPFLIKSGELTPGISALEYYERRIRLAETLPPKSCVILAGNDIQFASGAVFYPFQQENDLFYLSGWNEPNSVMILEKPTDSLSDTIFHMLVPPKDAFAEKWEGFRSGVYGVQEIFNADESASINDLSKYLPKIINRNEFIYFDMLSTSNPSSSNFKHIKSLLDGSGNSNRSLNSIANKTIKPISKRIAEFRKIKSPQELRIMRRAGQISGRSFNQAFAKRFRNERTLDSFLHYKFISGGCDKDAYIPVVATGSNSLCIHYTRNDDVMFDDEMVLVDAAGSLGGYCADISRTWPNSGKFTDAQRDLYEAVLNVQRDCIKLCKASNNYSLHDIHEKSITLMKQELKNLGIDKVSGWNVEKLYPHYIGHNLGLDVHDVPKVSRYEPLKVGQVITIEPGLYIPNEESFPSYFRNVGIRIEDDIAIGEDTYTNLTVEAVKEIDDLENVMQNGLSTKFEEDQVAPL</sequence>
<evidence type="ECO:0000259" key="7">
    <source>
        <dbReference type="SMART" id="SM01011"/>
    </source>
</evidence>
<feature type="domain" description="Aminopeptidase P N-terminal" evidence="7">
    <location>
        <begin position="65"/>
        <end position="202"/>
    </location>
</feature>
<evidence type="ECO:0000256" key="6">
    <source>
        <dbReference type="RuleBase" id="RU000590"/>
    </source>
</evidence>
<name>A0A6C1DRH1_SACPS</name>
<evidence type="ECO:0000256" key="3">
    <source>
        <dbReference type="ARBA" id="ARBA00022723"/>
    </source>
</evidence>
<reference evidence="8 9" key="1">
    <citation type="journal article" date="2019" name="BMC Genomics">
        <title>Chromosome level assembly and comparative genome analysis confirm lager-brewing yeasts originated from a single hybridization.</title>
        <authorList>
            <person name="Salazar A.N."/>
            <person name="Gorter de Vries A.R."/>
            <person name="van den Broek M."/>
            <person name="Brouwers N."/>
            <person name="de la Torre Cortes P."/>
            <person name="Kuijpers N.G.A."/>
            <person name="Daran J.G."/>
            <person name="Abeel T."/>
        </authorList>
    </citation>
    <scope>NUCLEOTIDE SEQUENCE [LARGE SCALE GENOMIC DNA]</scope>
    <source>
        <strain evidence="8 9">CBS 1483</strain>
    </source>
</reference>
<protein>
    <submittedName>
        <fullName evidence="8">Aminopeptidase</fullName>
    </submittedName>
</protein>
<dbReference type="InterPro" id="IPR007865">
    <property type="entry name" value="Aminopep_P_N"/>
</dbReference>
<evidence type="ECO:0000256" key="2">
    <source>
        <dbReference type="ARBA" id="ARBA00008766"/>
    </source>
</evidence>
<dbReference type="OrthoDB" id="4215474at2759"/>
<evidence type="ECO:0000256" key="1">
    <source>
        <dbReference type="ARBA" id="ARBA00001936"/>
    </source>
</evidence>
<dbReference type="GO" id="GO:0006508">
    <property type="term" value="P:proteolysis"/>
    <property type="evidence" value="ECO:0007669"/>
    <property type="project" value="TreeGrafter"/>
</dbReference>
<dbReference type="SUPFAM" id="SSF55920">
    <property type="entry name" value="Creatinase/aminopeptidase"/>
    <property type="match status" value="1"/>
</dbReference>
<dbReference type="Pfam" id="PF05195">
    <property type="entry name" value="AMP_N"/>
    <property type="match status" value="1"/>
</dbReference>
<dbReference type="InterPro" id="IPR052433">
    <property type="entry name" value="X-Pro_dipept-like"/>
</dbReference>
<accession>A0A6C1DRH1</accession>
<keyword evidence="9" id="KW-1185">Reference proteome</keyword>